<keyword evidence="12" id="KW-1185">Reference proteome</keyword>
<dbReference type="PRINTS" id="PR00601">
    <property type="entry name" value="BACFERRITIN"/>
</dbReference>
<feature type="binding site" evidence="9">
    <location>
        <position position="130"/>
    </location>
    <ligand>
        <name>Fe cation</name>
        <dbReference type="ChEBI" id="CHEBI:24875"/>
        <label>1</label>
    </ligand>
</feature>
<dbReference type="RefSeq" id="WP_125182386.1">
    <property type="nucleotide sequence ID" value="NZ_QZMU01000001.1"/>
</dbReference>
<evidence type="ECO:0000256" key="1">
    <source>
        <dbReference type="ARBA" id="ARBA00001970"/>
    </source>
</evidence>
<evidence type="ECO:0000313" key="12">
    <source>
        <dbReference type="Proteomes" id="UP000287798"/>
    </source>
</evidence>
<dbReference type="SUPFAM" id="SSF47240">
    <property type="entry name" value="Ferritin-like"/>
    <property type="match status" value="1"/>
</dbReference>
<sequence>MVNAGADQRVLGYLGRALSLELSAVQLYSTQARLTATWGLTEAADRLSREAREEMGHVERIIARMLALGAAPNASQLRPVRLGSSLEALLQEDQAFEQELVRLYTEAASHCARQGDHDSRLFFATLLEEESEHARELAGWIEELKRPA</sequence>
<comment type="cofactor">
    <cofactor evidence="1">
        <name>heme b</name>
        <dbReference type="ChEBI" id="CHEBI:60344"/>
    </cofactor>
</comment>
<comment type="caution">
    <text evidence="11">The sequence shown here is derived from an EMBL/GenBank/DDBJ whole genome shotgun (WGS) entry which is preliminary data.</text>
</comment>
<dbReference type="InterPro" id="IPR009040">
    <property type="entry name" value="Ferritin-like_diiron"/>
</dbReference>
<keyword evidence="3 8" id="KW-0409">Iron storage</keyword>
<dbReference type="PANTHER" id="PTHR30295">
    <property type="entry name" value="BACTERIOFERRITIN"/>
    <property type="match status" value="1"/>
</dbReference>
<dbReference type="OrthoDB" id="9800505at2"/>
<comment type="similarity">
    <text evidence="2 8">Belongs to the bacterioferritin family.</text>
</comment>
<protein>
    <recommendedName>
        <fullName evidence="8">Bacterioferritin</fullName>
        <ecNumber evidence="8">1.16.3.1</ecNumber>
    </recommendedName>
</protein>
<feature type="binding site" evidence="9">
    <location>
        <position position="57"/>
    </location>
    <ligand>
        <name>Fe cation</name>
        <dbReference type="ChEBI" id="CHEBI:24875"/>
        <label>1</label>
    </ligand>
</feature>
<keyword evidence="5 8" id="KW-0479">Metal-binding</keyword>
<dbReference type="AlphaFoldDB" id="A0A426QMT4"/>
<feature type="binding site" evidence="9">
    <location>
        <position position="54"/>
    </location>
    <ligand>
        <name>Fe cation</name>
        <dbReference type="ChEBI" id="CHEBI:24875"/>
        <label>1</label>
    </ligand>
</feature>
<feature type="binding site" evidence="9">
    <location>
        <position position="130"/>
    </location>
    <ligand>
        <name>Fe cation</name>
        <dbReference type="ChEBI" id="CHEBI:24875"/>
        <label>2</label>
    </ligand>
</feature>
<dbReference type="PANTHER" id="PTHR30295:SF0">
    <property type="entry name" value="BACTERIOFERRITIN"/>
    <property type="match status" value="1"/>
</dbReference>
<accession>A0A426QMT4</accession>
<dbReference type="InterPro" id="IPR008331">
    <property type="entry name" value="Ferritin_DPS_dom"/>
</dbReference>
<feature type="binding site" evidence="9">
    <location>
        <position position="133"/>
    </location>
    <ligand>
        <name>Fe cation</name>
        <dbReference type="ChEBI" id="CHEBI:24875"/>
        <label>2</label>
    </ligand>
</feature>
<dbReference type="GO" id="GO:0008199">
    <property type="term" value="F:ferric iron binding"/>
    <property type="evidence" value="ECO:0007669"/>
    <property type="project" value="InterPro"/>
</dbReference>
<organism evidence="11 12">
    <name type="scientific">Thiohalobacter thiocyanaticus</name>
    <dbReference type="NCBI Taxonomy" id="585455"/>
    <lineage>
        <taxon>Bacteria</taxon>
        <taxon>Pseudomonadati</taxon>
        <taxon>Pseudomonadota</taxon>
        <taxon>Gammaproteobacteria</taxon>
        <taxon>Thiohalobacterales</taxon>
        <taxon>Thiohalobacteraceae</taxon>
        <taxon>Thiohalobacter</taxon>
    </lineage>
</organism>
<reference evidence="11 12" key="1">
    <citation type="journal article" date="2010" name="Int. J. Syst. Evol. Microbiol.">
        <title>Thiohalobacter thiocyanaticus gen. nov., sp. nov., a moderately halophilic, sulfur-oxidizing gammaproteobacterium from hypersaline lakes, that utilizes thiocyanate.</title>
        <authorList>
            <person name="Sorokin D.Y."/>
            <person name="Kovaleva O.L."/>
            <person name="Tourova T.P."/>
            <person name="Muyzer G."/>
        </authorList>
    </citation>
    <scope>NUCLEOTIDE SEQUENCE [LARGE SCALE GENOMIC DNA]</scope>
    <source>
        <strain evidence="11 12">Hrh1</strain>
    </source>
</reference>
<evidence type="ECO:0000313" key="11">
    <source>
        <dbReference type="EMBL" id="RRQ23059.1"/>
    </source>
</evidence>
<comment type="function">
    <text evidence="8">Iron-storage protein, whose ferroxidase center binds Fe(2+), oxidizes it using dioxygen to Fe(3+), and participates in the subsequent Fe(3+) oxide mineral core formation within the central cavity of the BFR protein shell.</text>
</comment>
<feature type="binding site" evidence="9">
    <location>
        <position position="97"/>
    </location>
    <ligand>
        <name>Fe cation</name>
        <dbReference type="ChEBI" id="CHEBI:24875"/>
        <label>2</label>
    </ligand>
</feature>
<dbReference type="GO" id="GO:0006826">
    <property type="term" value="P:iron ion transport"/>
    <property type="evidence" value="ECO:0007669"/>
    <property type="project" value="InterPro"/>
</dbReference>
<dbReference type="GO" id="GO:0006879">
    <property type="term" value="P:intracellular iron ion homeostasis"/>
    <property type="evidence" value="ECO:0007669"/>
    <property type="project" value="UniProtKB-KW"/>
</dbReference>
<comment type="catalytic activity">
    <reaction evidence="8">
        <text>4 Fe(2+) + O2 + 4 H(+) = 4 Fe(3+) + 2 H2O</text>
        <dbReference type="Rhea" id="RHEA:11148"/>
        <dbReference type="ChEBI" id="CHEBI:15377"/>
        <dbReference type="ChEBI" id="CHEBI:15378"/>
        <dbReference type="ChEBI" id="CHEBI:15379"/>
        <dbReference type="ChEBI" id="CHEBI:29033"/>
        <dbReference type="ChEBI" id="CHEBI:29034"/>
        <dbReference type="EC" id="1.16.3.1"/>
    </reaction>
</comment>
<dbReference type="GO" id="GO:0005829">
    <property type="term" value="C:cytosol"/>
    <property type="evidence" value="ECO:0007669"/>
    <property type="project" value="TreeGrafter"/>
</dbReference>
<feature type="domain" description="Ferritin-like diiron" evidence="10">
    <location>
        <begin position="4"/>
        <end position="148"/>
    </location>
</feature>
<feature type="binding site" evidence="9">
    <location>
        <position position="53"/>
    </location>
    <ligand>
        <name>Fe cation</name>
        <dbReference type="ChEBI" id="CHEBI:24875"/>
        <label>3</label>
    </ligand>
</feature>
<evidence type="ECO:0000256" key="5">
    <source>
        <dbReference type="ARBA" id="ARBA00022723"/>
    </source>
</evidence>
<gene>
    <name evidence="11" type="ORF">D6C00_05910</name>
</gene>
<evidence type="ECO:0000256" key="6">
    <source>
        <dbReference type="ARBA" id="ARBA00023004"/>
    </source>
</evidence>
<evidence type="ECO:0000256" key="7">
    <source>
        <dbReference type="ARBA" id="ARBA00036243"/>
    </source>
</evidence>
<keyword evidence="4" id="KW-0349">Heme</keyword>
<dbReference type="InterPro" id="IPR009078">
    <property type="entry name" value="Ferritin-like_SF"/>
</dbReference>
<comment type="catalytic activity">
    <reaction evidence="7">
        <text>Fe(2+)(in) = Fe(2+)(out)</text>
        <dbReference type="Rhea" id="RHEA:28486"/>
        <dbReference type="ChEBI" id="CHEBI:29033"/>
    </reaction>
</comment>
<dbReference type="InterPro" id="IPR002024">
    <property type="entry name" value="Bacterioferritin"/>
</dbReference>
<dbReference type="InterPro" id="IPR012347">
    <property type="entry name" value="Ferritin-like"/>
</dbReference>
<dbReference type="PROSITE" id="PS50905">
    <property type="entry name" value="FERRITIN_LIKE"/>
    <property type="match status" value="1"/>
</dbReference>
<dbReference type="Pfam" id="PF00210">
    <property type="entry name" value="Ferritin"/>
    <property type="match status" value="1"/>
</dbReference>
<dbReference type="Gene3D" id="1.20.1260.10">
    <property type="match status" value="1"/>
</dbReference>
<evidence type="ECO:0000259" key="10">
    <source>
        <dbReference type="PROSITE" id="PS50905"/>
    </source>
</evidence>
<evidence type="ECO:0000256" key="2">
    <source>
        <dbReference type="ARBA" id="ARBA00008093"/>
    </source>
</evidence>
<feature type="binding site" evidence="9">
    <location>
        <position position="21"/>
    </location>
    <ligand>
        <name>Fe cation</name>
        <dbReference type="ChEBI" id="CHEBI:24875"/>
        <label>1</label>
    </ligand>
</feature>
<dbReference type="Proteomes" id="UP000287798">
    <property type="component" value="Unassembled WGS sequence"/>
</dbReference>
<evidence type="ECO:0000256" key="4">
    <source>
        <dbReference type="ARBA" id="ARBA00022617"/>
    </source>
</evidence>
<dbReference type="EMBL" id="QZMU01000001">
    <property type="protein sequence ID" value="RRQ23059.1"/>
    <property type="molecule type" value="Genomic_DNA"/>
</dbReference>
<dbReference type="PIRSF" id="PIRSF002560">
    <property type="entry name" value="Bacterioferritin"/>
    <property type="match status" value="1"/>
</dbReference>
<evidence type="ECO:0000256" key="9">
    <source>
        <dbReference type="PIRSR" id="PIRSR002560-1"/>
    </source>
</evidence>
<proteinExistence type="inferred from homology"/>
<keyword evidence="6 8" id="KW-0408">Iron</keyword>
<dbReference type="EC" id="1.16.3.1" evidence="8"/>
<dbReference type="GO" id="GO:0004322">
    <property type="term" value="F:ferroxidase activity"/>
    <property type="evidence" value="ECO:0007669"/>
    <property type="project" value="UniProtKB-EC"/>
</dbReference>
<dbReference type="GO" id="GO:0020037">
    <property type="term" value="F:heme binding"/>
    <property type="evidence" value="ECO:0007669"/>
    <property type="project" value="TreeGrafter"/>
</dbReference>
<evidence type="ECO:0000256" key="8">
    <source>
        <dbReference type="PIRNR" id="PIRNR002560"/>
    </source>
</evidence>
<evidence type="ECO:0000256" key="3">
    <source>
        <dbReference type="ARBA" id="ARBA00022434"/>
    </source>
</evidence>
<feature type="binding site" description="axial binding residue" evidence="9">
    <location>
        <position position="55"/>
    </location>
    <ligand>
        <name>heme b</name>
        <dbReference type="ChEBI" id="CHEBI:60344"/>
        <note>ligand shared between dimeric partners</note>
    </ligand>
    <ligandPart>
        <name>Fe</name>
        <dbReference type="ChEBI" id="CHEBI:18248"/>
    </ligandPart>
</feature>
<feature type="binding site" evidence="9">
    <location>
        <position position="54"/>
    </location>
    <ligand>
        <name>Fe cation</name>
        <dbReference type="ChEBI" id="CHEBI:24875"/>
        <label>2</label>
    </ligand>
</feature>
<name>A0A426QMT4_9GAMM</name>